<accession>A0A2P5C4Z4</accession>
<keyword evidence="3" id="KW-1185">Reference proteome</keyword>
<protein>
    <submittedName>
        <fullName evidence="2">Uncharacterized protein</fullName>
    </submittedName>
</protein>
<feature type="compositionally biased region" description="Basic and acidic residues" evidence="1">
    <location>
        <begin position="91"/>
        <end position="103"/>
    </location>
</feature>
<organism evidence="2 3">
    <name type="scientific">Parasponia andersonii</name>
    <name type="common">Sponia andersonii</name>
    <dbReference type="NCBI Taxonomy" id="3476"/>
    <lineage>
        <taxon>Eukaryota</taxon>
        <taxon>Viridiplantae</taxon>
        <taxon>Streptophyta</taxon>
        <taxon>Embryophyta</taxon>
        <taxon>Tracheophyta</taxon>
        <taxon>Spermatophyta</taxon>
        <taxon>Magnoliopsida</taxon>
        <taxon>eudicotyledons</taxon>
        <taxon>Gunneridae</taxon>
        <taxon>Pentapetalae</taxon>
        <taxon>rosids</taxon>
        <taxon>fabids</taxon>
        <taxon>Rosales</taxon>
        <taxon>Cannabaceae</taxon>
        <taxon>Parasponia</taxon>
    </lineage>
</organism>
<proteinExistence type="predicted"/>
<feature type="region of interest" description="Disordered" evidence="1">
    <location>
        <begin position="91"/>
        <end position="121"/>
    </location>
</feature>
<dbReference type="EMBL" id="JXTB01000174">
    <property type="protein sequence ID" value="PON56117.1"/>
    <property type="molecule type" value="Genomic_DNA"/>
</dbReference>
<gene>
    <name evidence="2" type="ORF">PanWU01x14_183260</name>
</gene>
<sequence length="155" mass="16470">MQPEREEPGQVGELVRDGATYVVVGEVEPEEPPERGNLGWDFAGEVVPGEVEEFEVRAVGQRQDGAVQPVVVEVEEAELVERGEVVERATEVERWEREAEDSAGRGAVDAGPRGGAGVRAGPIENEASVGVGLEAEARERVRVIAGGRSGESEVG</sequence>
<evidence type="ECO:0000256" key="1">
    <source>
        <dbReference type="SAM" id="MobiDB-lite"/>
    </source>
</evidence>
<dbReference type="OrthoDB" id="10487487at2759"/>
<comment type="caution">
    <text evidence="2">The sequence shown here is derived from an EMBL/GenBank/DDBJ whole genome shotgun (WGS) entry which is preliminary data.</text>
</comment>
<name>A0A2P5C4Z4_PARAD</name>
<reference evidence="3" key="1">
    <citation type="submission" date="2016-06" db="EMBL/GenBank/DDBJ databases">
        <title>Parallel loss of symbiosis genes in relatives of nitrogen-fixing non-legume Parasponia.</title>
        <authorList>
            <person name="Van Velzen R."/>
            <person name="Holmer R."/>
            <person name="Bu F."/>
            <person name="Rutten L."/>
            <person name="Van Zeijl A."/>
            <person name="Liu W."/>
            <person name="Santuari L."/>
            <person name="Cao Q."/>
            <person name="Sharma T."/>
            <person name="Shen D."/>
            <person name="Roswanjaya Y."/>
            <person name="Wardhani T."/>
            <person name="Kalhor M.S."/>
            <person name="Jansen J."/>
            <person name="Van den Hoogen J."/>
            <person name="Gungor B."/>
            <person name="Hartog M."/>
            <person name="Hontelez J."/>
            <person name="Verver J."/>
            <person name="Yang W.-C."/>
            <person name="Schijlen E."/>
            <person name="Repin R."/>
            <person name="Schilthuizen M."/>
            <person name="Schranz E."/>
            <person name="Heidstra R."/>
            <person name="Miyata K."/>
            <person name="Fedorova E."/>
            <person name="Kohlen W."/>
            <person name="Bisseling T."/>
            <person name="Smit S."/>
            <person name="Geurts R."/>
        </authorList>
    </citation>
    <scope>NUCLEOTIDE SEQUENCE [LARGE SCALE GENOMIC DNA]</scope>
    <source>
        <strain evidence="3">cv. WU1-14</strain>
    </source>
</reference>
<dbReference type="AlphaFoldDB" id="A0A2P5C4Z4"/>
<evidence type="ECO:0000313" key="3">
    <source>
        <dbReference type="Proteomes" id="UP000237105"/>
    </source>
</evidence>
<evidence type="ECO:0000313" key="2">
    <source>
        <dbReference type="EMBL" id="PON56117.1"/>
    </source>
</evidence>
<dbReference type="Proteomes" id="UP000237105">
    <property type="component" value="Unassembled WGS sequence"/>
</dbReference>